<reference evidence="2 3" key="1">
    <citation type="submission" date="2018-04" db="EMBL/GenBank/DDBJ databases">
        <title>Genomic Encyclopedia of Type Strains, Phase IV (KMG-IV): sequencing the most valuable type-strain genomes for metagenomic binning, comparative biology and taxonomic classification.</title>
        <authorList>
            <person name="Goeker M."/>
        </authorList>
    </citation>
    <scope>NUCLEOTIDE SEQUENCE [LARGE SCALE GENOMIC DNA]</scope>
    <source>
        <strain evidence="2 3">DSM 104150</strain>
    </source>
</reference>
<keyword evidence="1" id="KW-0812">Transmembrane</keyword>
<evidence type="ECO:0000256" key="1">
    <source>
        <dbReference type="SAM" id="Phobius"/>
    </source>
</evidence>
<accession>A0A318E649</accession>
<dbReference type="OrthoDB" id="5298497at2"/>
<dbReference type="Proteomes" id="UP000248330">
    <property type="component" value="Unassembled WGS sequence"/>
</dbReference>
<organism evidence="2 3">
    <name type="scientific">Sinimarinibacterium flocculans</name>
    <dbReference type="NCBI Taxonomy" id="985250"/>
    <lineage>
        <taxon>Bacteria</taxon>
        <taxon>Pseudomonadati</taxon>
        <taxon>Pseudomonadota</taxon>
        <taxon>Gammaproteobacteria</taxon>
        <taxon>Nevskiales</taxon>
        <taxon>Nevskiaceae</taxon>
        <taxon>Sinimarinibacterium</taxon>
    </lineage>
</organism>
<dbReference type="PANTHER" id="PTHR34351">
    <property type="entry name" value="SLR1927 PROTEIN-RELATED"/>
    <property type="match status" value="1"/>
</dbReference>
<name>A0A318E649_9GAMM</name>
<keyword evidence="3" id="KW-1185">Reference proteome</keyword>
<sequence>MRFWLIFKILLHPLRWAQDRIDAWVMARVKRQPGPIAITRNRVYILPTRFGYFFALMLLVMLLGAMNYSNSMAFLLTFLLAGIALVCMHHTHANLVSVQLRAGNCEPVFAGETAHFELRIDNPSPTPRYSLAASWPKLEEHAVPGDVAARGSGLFMLSLPAGHRGWLEGRVFSVSTEYPLGLFHAWTWAELDMRCLVFPKPAAHGGEPPAAGGHGGLASSDRSGQDEFAGLRSYRRGDTPRSIHWKSLPKLQHPMVKQFAETLEQDLWLDWSALAALEVEARLSQLTRWVLDAEAARRNYGLRLPGTLIPPGRGDAHRFACLKALALYDADAG</sequence>
<evidence type="ECO:0000313" key="3">
    <source>
        <dbReference type="Proteomes" id="UP000248330"/>
    </source>
</evidence>
<proteinExistence type="predicted"/>
<protein>
    <submittedName>
        <fullName evidence="2">Uncharacterized protein (DUF58 family)</fullName>
    </submittedName>
</protein>
<gene>
    <name evidence="2" type="ORF">C8D93_10878</name>
</gene>
<evidence type="ECO:0000313" key="2">
    <source>
        <dbReference type="EMBL" id="PXV66106.1"/>
    </source>
</evidence>
<feature type="transmembrane region" description="Helical" evidence="1">
    <location>
        <begin position="50"/>
        <end position="66"/>
    </location>
</feature>
<dbReference type="RefSeq" id="WP_110265872.1">
    <property type="nucleotide sequence ID" value="NZ_CAKZQT010000026.1"/>
</dbReference>
<dbReference type="PANTHER" id="PTHR34351:SF1">
    <property type="entry name" value="SLR1927 PROTEIN"/>
    <property type="match status" value="1"/>
</dbReference>
<keyword evidence="1" id="KW-1133">Transmembrane helix</keyword>
<dbReference type="AlphaFoldDB" id="A0A318E649"/>
<comment type="caution">
    <text evidence="2">The sequence shown here is derived from an EMBL/GenBank/DDBJ whole genome shotgun (WGS) entry which is preliminary data.</text>
</comment>
<dbReference type="EMBL" id="QICN01000008">
    <property type="protein sequence ID" value="PXV66106.1"/>
    <property type="molecule type" value="Genomic_DNA"/>
</dbReference>
<keyword evidence="1" id="KW-0472">Membrane</keyword>